<accession>A0ACB9FJE9</accession>
<keyword evidence="2" id="KW-1185">Reference proteome</keyword>
<comment type="caution">
    <text evidence="1">The sequence shown here is derived from an EMBL/GenBank/DDBJ whole genome shotgun (WGS) entry which is preliminary data.</text>
</comment>
<dbReference type="EMBL" id="CM042047">
    <property type="protein sequence ID" value="KAI3771229.1"/>
    <property type="molecule type" value="Genomic_DNA"/>
</dbReference>
<gene>
    <name evidence="1" type="ORF">L6452_02388</name>
</gene>
<dbReference type="Proteomes" id="UP001055879">
    <property type="component" value="Linkage Group LG01"/>
</dbReference>
<evidence type="ECO:0000313" key="1">
    <source>
        <dbReference type="EMBL" id="KAI3771229.1"/>
    </source>
</evidence>
<reference evidence="2" key="1">
    <citation type="journal article" date="2022" name="Mol. Ecol. Resour.">
        <title>The genomes of chicory, endive, great burdock and yacon provide insights into Asteraceae palaeo-polyploidization history and plant inulin production.</title>
        <authorList>
            <person name="Fan W."/>
            <person name="Wang S."/>
            <person name="Wang H."/>
            <person name="Wang A."/>
            <person name="Jiang F."/>
            <person name="Liu H."/>
            <person name="Zhao H."/>
            <person name="Xu D."/>
            <person name="Zhang Y."/>
        </authorList>
    </citation>
    <scope>NUCLEOTIDE SEQUENCE [LARGE SCALE GENOMIC DNA]</scope>
    <source>
        <strain evidence="2">cv. Niubang</strain>
    </source>
</reference>
<protein>
    <submittedName>
        <fullName evidence="1">Uncharacterized protein</fullName>
    </submittedName>
</protein>
<reference evidence="1 2" key="2">
    <citation type="journal article" date="2022" name="Mol. Ecol. Resour.">
        <title>The genomes of chicory, endive, great burdock and yacon provide insights into Asteraceae paleo-polyploidization history and plant inulin production.</title>
        <authorList>
            <person name="Fan W."/>
            <person name="Wang S."/>
            <person name="Wang H."/>
            <person name="Wang A."/>
            <person name="Jiang F."/>
            <person name="Liu H."/>
            <person name="Zhao H."/>
            <person name="Xu D."/>
            <person name="Zhang Y."/>
        </authorList>
    </citation>
    <scope>NUCLEOTIDE SEQUENCE [LARGE SCALE GENOMIC DNA]</scope>
    <source>
        <strain evidence="2">cv. Niubang</strain>
    </source>
</reference>
<name>A0ACB9FJE9_ARCLA</name>
<organism evidence="1 2">
    <name type="scientific">Arctium lappa</name>
    <name type="common">Greater burdock</name>
    <name type="synonym">Lappa major</name>
    <dbReference type="NCBI Taxonomy" id="4217"/>
    <lineage>
        <taxon>Eukaryota</taxon>
        <taxon>Viridiplantae</taxon>
        <taxon>Streptophyta</taxon>
        <taxon>Embryophyta</taxon>
        <taxon>Tracheophyta</taxon>
        <taxon>Spermatophyta</taxon>
        <taxon>Magnoliopsida</taxon>
        <taxon>eudicotyledons</taxon>
        <taxon>Gunneridae</taxon>
        <taxon>Pentapetalae</taxon>
        <taxon>asterids</taxon>
        <taxon>campanulids</taxon>
        <taxon>Asterales</taxon>
        <taxon>Asteraceae</taxon>
        <taxon>Carduoideae</taxon>
        <taxon>Cardueae</taxon>
        <taxon>Arctiinae</taxon>
        <taxon>Arctium</taxon>
    </lineage>
</organism>
<evidence type="ECO:0000313" key="2">
    <source>
        <dbReference type="Proteomes" id="UP001055879"/>
    </source>
</evidence>
<proteinExistence type="predicted"/>
<sequence length="431" mass="46823">MGKSGGRKKKGGGANQNQSQNQNQNPSQSQSQTPNHVPTVNNTQPSSMVSNGGGIELDSSLFLKRAHELKEEGNKRFQDRDFVGALEQYEKALKLTPKMHPDRAVFHGNRAACLMQIKPIDHDKVISECSMALQVQPILLGVEPNHRDALEISRRLRPPINGARQEAQQDLQSRPSPAALGASAVRGVPIGGLGPCLPARPVPKKPGPSGTVGASNSKQDKTFMVPSTENGNEVKPTQMPKLVLKPAGGGSNKSGSNPEKSNKKEHMGSSVLPTSDVSIQWRPLKLVYANDIRLAQMPVNCTFKVLREVVSKRFPSSKSVLIKFKDNDGDLVTVTCTSEPRLAESIADSLVSPEHEPPLLEKEEPEEEEEGKLIEPEVFKADDSGSRSMVNELAGETVVDDKKTEIERQDKKKLPEGATEVDPLDKVVGSR</sequence>